<dbReference type="InterPro" id="IPR051783">
    <property type="entry name" value="NAD(P)-dependent_oxidoreduct"/>
</dbReference>
<dbReference type="Proteomes" id="UP000275385">
    <property type="component" value="Unassembled WGS sequence"/>
</dbReference>
<name>A0A420XZM2_9PEZI</name>
<evidence type="ECO:0000259" key="1">
    <source>
        <dbReference type="Pfam" id="PF01370"/>
    </source>
</evidence>
<dbReference type="OrthoDB" id="10000533at2759"/>
<organism evidence="2 3">
    <name type="scientific">Coniochaeta pulveracea</name>
    <dbReference type="NCBI Taxonomy" id="177199"/>
    <lineage>
        <taxon>Eukaryota</taxon>
        <taxon>Fungi</taxon>
        <taxon>Dikarya</taxon>
        <taxon>Ascomycota</taxon>
        <taxon>Pezizomycotina</taxon>
        <taxon>Sordariomycetes</taxon>
        <taxon>Sordariomycetidae</taxon>
        <taxon>Coniochaetales</taxon>
        <taxon>Coniochaetaceae</taxon>
        <taxon>Coniochaeta</taxon>
    </lineage>
</organism>
<dbReference type="Pfam" id="PF01370">
    <property type="entry name" value="Epimerase"/>
    <property type="match status" value="1"/>
</dbReference>
<dbReference type="AlphaFoldDB" id="A0A420XZM2"/>
<reference evidence="2 3" key="1">
    <citation type="submission" date="2018-08" db="EMBL/GenBank/DDBJ databases">
        <title>Draft genome of the lignicolous fungus Coniochaeta pulveracea.</title>
        <authorList>
            <person name="Borstlap C.J."/>
            <person name="De Witt R.N."/>
            <person name="Botha A."/>
            <person name="Volschenk H."/>
        </authorList>
    </citation>
    <scope>NUCLEOTIDE SEQUENCE [LARGE SCALE GENOMIC DNA]</scope>
    <source>
        <strain evidence="2 3">CAB683</strain>
    </source>
</reference>
<evidence type="ECO:0000313" key="3">
    <source>
        <dbReference type="Proteomes" id="UP000275385"/>
    </source>
</evidence>
<sequence length="320" mass="34408">MPKVLILGATGYVGKRVADELVTSGQHRVFGVARTEAKARLLSLGEITPILCPDPVAQPAPFLDAIRHHRIDVVVDIAVASQGSAEFLSALRVIGDERLRASGGRGPKLGFVYCSGTWVHGSSPDLVTDLDAVGDSAPTKPPALVSWRVRLEEAILASSDVLDVAIVRPALVYGREGTIWTFFMLPLLQAAQKQSTEPIEIPLESHSRPGLIHIDDVGTAFRCVVEQLPLINSGSVYPVFDLVTSQESMLEIFRAAAAVWGYKGQLSLVGAGDNAFARAMSSTMRGSSARAMQLLRWQPKRLNGLVADMDIHAAAFASQY</sequence>
<dbReference type="Gene3D" id="3.40.50.720">
    <property type="entry name" value="NAD(P)-binding Rossmann-like Domain"/>
    <property type="match status" value="1"/>
</dbReference>
<keyword evidence="3" id="KW-1185">Reference proteome</keyword>
<dbReference type="SUPFAM" id="SSF51735">
    <property type="entry name" value="NAD(P)-binding Rossmann-fold domains"/>
    <property type="match status" value="1"/>
</dbReference>
<dbReference type="InterPro" id="IPR036291">
    <property type="entry name" value="NAD(P)-bd_dom_sf"/>
</dbReference>
<dbReference type="EMBL" id="QVQW01000081">
    <property type="protein sequence ID" value="RKU41134.1"/>
    <property type="molecule type" value="Genomic_DNA"/>
</dbReference>
<comment type="caution">
    <text evidence="2">The sequence shown here is derived from an EMBL/GenBank/DDBJ whole genome shotgun (WGS) entry which is preliminary data.</text>
</comment>
<dbReference type="STRING" id="177199.A0A420XZM2"/>
<proteinExistence type="predicted"/>
<evidence type="ECO:0000313" key="2">
    <source>
        <dbReference type="EMBL" id="RKU41134.1"/>
    </source>
</evidence>
<feature type="domain" description="NAD-dependent epimerase/dehydratase" evidence="1">
    <location>
        <begin position="4"/>
        <end position="231"/>
    </location>
</feature>
<accession>A0A420XZM2</accession>
<dbReference type="PANTHER" id="PTHR48079:SF3">
    <property type="entry name" value="NAD-DEPENDENT EPIMERASE_DEHYDRATASE DOMAIN-CONTAINING PROTEIN"/>
    <property type="match status" value="1"/>
</dbReference>
<dbReference type="InterPro" id="IPR001509">
    <property type="entry name" value="Epimerase_deHydtase"/>
</dbReference>
<gene>
    <name evidence="2" type="ORF">DL546_000770</name>
</gene>
<dbReference type="GO" id="GO:0005737">
    <property type="term" value="C:cytoplasm"/>
    <property type="evidence" value="ECO:0007669"/>
    <property type="project" value="TreeGrafter"/>
</dbReference>
<dbReference type="GO" id="GO:0004029">
    <property type="term" value="F:aldehyde dehydrogenase (NAD+) activity"/>
    <property type="evidence" value="ECO:0007669"/>
    <property type="project" value="TreeGrafter"/>
</dbReference>
<dbReference type="PANTHER" id="PTHR48079">
    <property type="entry name" value="PROTEIN YEEZ"/>
    <property type="match status" value="1"/>
</dbReference>
<protein>
    <recommendedName>
        <fullName evidence="1">NAD-dependent epimerase/dehydratase domain-containing protein</fullName>
    </recommendedName>
</protein>